<dbReference type="InterPro" id="IPR017441">
    <property type="entry name" value="Protein_kinase_ATP_BS"/>
</dbReference>
<dbReference type="HOGENOM" id="CLU_000288_7_12_1"/>
<name>A0A015KRR2_RHIIW</name>
<dbReference type="InterPro" id="IPR051681">
    <property type="entry name" value="Ser/Thr_Kinases-Pseudokinases"/>
</dbReference>
<feature type="binding site" evidence="1">
    <location>
        <position position="60"/>
    </location>
    <ligand>
        <name>ATP</name>
        <dbReference type="ChEBI" id="CHEBI:30616"/>
    </ligand>
</feature>
<dbReference type="Pfam" id="PF08238">
    <property type="entry name" value="Sel1"/>
    <property type="match status" value="5"/>
</dbReference>
<keyword evidence="1" id="KW-0067">ATP-binding</keyword>
<dbReference type="PRINTS" id="PR00109">
    <property type="entry name" value="TYRKINASE"/>
</dbReference>
<evidence type="ECO:0000313" key="3">
    <source>
        <dbReference type="EMBL" id="EXX62556.1"/>
    </source>
</evidence>
<dbReference type="SMART" id="SM00671">
    <property type="entry name" value="SEL1"/>
    <property type="match status" value="5"/>
</dbReference>
<accession>A0A015KRR2</accession>
<keyword evidence="1" id="KW-0547">Nucleotide-binding</keyword>
<proteinExistence type="predicted"/>
<dbReference type="InterPro" id="IPR001245">
    <property type="entry name" value="Ser-Thr/Tyr_kinase_cat_dom"/>
</dbReference>
<dbReference type="PROSITE" id="PS50011">
    <property type="entry name" value="PROTEIN_KINASE_DOM"/>
    <property type="match status" value="1"/>
</dbReference>
<dbReference type="Proteomes" id="UP000022910">
    <property type="component" value="Unassembled WGS sequence"/>
</dbReference>
<dbReference type="Gene3D" id="1.25.40.10">
    <property type="entry name" value="Tetratricopeptide repeat domain"/>
    <property type="match status" value="2"/>
</dbReference>
<evidence type="ECO:0000256" key="1">
    <source>
        <dbReference type="PROSITE-ProRule" id="PRU10141"/>
    </source>
</evidence>
<dbReference type="AlphaFoldDB" id="A0A015KRR2"/>
<gene>
    <name evidence="3" type="ORF">RirG_160660</name>
</gene>
<dbReference type="SUPFAM" id="SSF56112">
    <property type="entry name" value="Protein kinase-like (PK-like)"/>
    <property type="match status" value="1"/>
</dbReference>
<dbReference type="EMBL" id="JEMT01024691">
    <property type="protein sequence ID" value="EXX62556.1"/>
    <property type="molecule type" value="Genomic_DNA"/>
</dbReference>
<dbReference type="InterPro" id="IPR000719">
    <property type="entry name" value="Prot_kinase_dom"/>
</dbReference>
<dbReference type="Pfam" id="PF07714">
    <property type="entry name" value="PK_Tyr_Ser-Thr"/>
    <property type="match status" value="1"/>
</dbReference>
<comment type="caution">
    <text evidence="3">The sequence shown here is derived from an EMBL/GenBank/DDBJ whole genome shotgun (WGS) entry which is preliminary data.</text>
</comment>
<dbReference type="InterPro" id="IPR011990">
    <property type="entry name" value="TPR-like_helical_dom_sf"/>
</dbReference>
<keyword evidence="4" id="KW-1185">Reference proteome</keyword>
<dbReference type="PROSITE" id="PS00107">
    <property type="entry name" value="PROTEIN_KINASE_ATP"/>
    <property type="match status" value="1"/>
</dbReference>
<reference evidence="3 4" key="1">
    <citation type="submission" date="2014-02" db="EMBL/GenBank/DDBJ databases">
        <title>Single nucleus genome sequencing reveals high similarity among nuclei of an endomycorrhizal fungus.</title>
        <authorList>
            <person name="Lin K."/>
            <person name="Geurts R."/>
            <person name="Zhang Z."/>
            <person name="Limpens E."/>
            <person name="Saunders D.G."/>
            <person name="Mu D."/>
            <person name="Pang E."/>
            <person name="Cao H."/>
            <person name="Cha H."/>
            <person name="Lin T."/>
            <person name="Zhou Q."/>
            <person name="Shang Y."/>
            <person name="Li Y."/>
            <person name="Ivanov S."/>
            <person name="Sharma T."/>
            <person name="Velzen R.V."/>
            <person name="Ruijter N.D."/>
            <person name="Aanen D.K."/>
            <person name="Win J."/>
            <person name="Kamoun S."/>
            <person name="Bisseling T."/>
            <person name="Huang S."/>
        </authorList>
    </citation>
    <scope>NUCLEOTIDE SEQUENCE [LARGE SCALE GENOMIC DNA]</scope>
    <source>
        <strain evidence="4">DAOM197198w</strain>
    </source>
</reference>
<dbReference type="InterPro" id="IPR006597">
    <property type="entry name" value="Sel1-like"/>
</dbReference>
<sequence>MQTTKNANECINWIEESISREYYRFYEQEYFSNVQRIGTGGFGKVYRANWKNSDQYLALKSFFNLDDVTAKEIVHELKLQRDIQFHNNIIKFYGVAQFDPENQNVQSKNYLLVMEYADSGTLKNYLKENFDNLTWNDKYNLAYQLTSAVSCLHNERIVHRDLHSGNVLVHQNTIKLSDFGLSKRIESSSNTKTKFFGCIPYVDPKRFSGRKKNKNSNQTCSFNEKSDIYSVGVLFWEISSGLPPFVTEEYDIDLALEISQGRREEPIPNTPENYINIYTECWDAEPDNRPTINQVLERLKAFITKTTENHQTELNLQSTSTDGHNFNPTNIISSSDTDNSLHGEMSQIIENFDKIDTKEIVYTALTNEDISSEKNLSKIVNDIINYLFKLGNEGKNSALKKHIPGYCNDNNINSKEIYDWLLSNLNNSDSVFLLGYFNYLGIETSEDRKKAFNLFIKVSEQNHILAQFYVGVCYEFGYGTVKDEKLAFEYYEKIANKGHAMGLFKCGYLYDEGINIDKQKALELYQQAANLGHIIAQNNLGMMYENGEGVNQDYGKAFELYHKAANSGNKTAQYNLALMYEYGEGIEKDINQAIYWYEKSAKQGHQSAQNKLEKLRKNN</sequence>
<protein>
    <submittedName>
        <fullName evidence="3">Cdc15p</fullName>
    </submittedName>
</protein>
<feature type="domain" description="Protein kinase" evidence="2">
    <location>
        <begin position="31"/>
        <end position="303"/>
    </location>
</feature>
<evidence type="ECO:0000313" key="4">
    <source>
        <dbReference type="Proteomes" id="UP000022910"/>
    </source>
</evidence>
<dbReference type="SUPFAM" id="SSF81901">
    <property type="entry name" value="HCP-like"/>
    <property type="match status" value="1"/>
</dbReference>
<dbReference type="PANTHER" id="PTHR44329">
    <property type="entry name" value="SERINE/THREONINE-PROTEIN KINASE TNNI3K-RELATED"/>
    <property type="match status" value="1"/>
</dbReference>
<dbReference type="GO" id="GO:0004674">
    <property type="term" value="F:protein serine/threonine kinase activity"/>
    <property type="evidence" value="ECO:0007669"/>
    <property type="project" value="TreeGrafter"/>
</dbReference>
<evidence type="ECO:0000259" key="2">
    <source>
        <dbReference type="PROSITE" id="PS50011"/>
    </source>
</evidence>
<dbReference type="InterPro" id="IPR011009">
    <property type="entry name" value="Kinase-like_dom_sf"/>
</dbReference>
<organism evidence="3 4">
    <name type="scientific">Rhizophagus irregularis (strain DAOM 197198w)</name>
    <name type="common">Glomus intraradices</name>
    <dbReference type="NCBI Taxonomy" id="1432141"/>
    <lineage>
        <taxon>Eukaryota</taxon>
        <taxon>Fungi</taxon>
        <taxon>Fungi incertae sedis</taxon>
        <taxon>Mucoromycota</taxon>
        <taxon>Glomeromycotina</taxon>
        <taxon>Glomeromycetes</taxon>
        <taxon>Glomerales</taxon>
        <taxon>Glomeraceae</taxon>
        <taxon>Rhizophagus</taxon>
    </lineage>
</organism>
<dbReference type="Gene3D" id="1.10.510.10">
    <property type="entry name" value="Transferase(Phosphotransferase) domain 1"/>
    <property type="match status" value="1"/>
</dbReference>
<dbReference type="GO" id="GO:0005524">
    <property type="term" value="F:ATP binding"/>
    <property type="evidence" value="ECO:0007669"/>
    <property type="project" value="UniProtKB-UniRule"/>
</dbReference>